<dbReference type="GO" id="GO:0009116">
    <property type="term" value="P:nucleoside metabolic process"/>
    <property type="evidence" value="ECO:0007669"/>
    <property type="project" value="InterPro"/>
</dbReference>
<protein>
    <recommendedName>
        <fullName evidence="5">NACHT domain-containing protein</fullName>
    </recommendedName>
</protein>
<dbReference type="EMBL" id="JAPQKH010000002">
    <property type="protein sequence ID" value="KAJ5113883.1"/>
    <property type="molecule type" value="Genomic_DNA"/>
</dbReference>
<dbReference type="PROSITE" id="PS50294">
    <property type="entry name" value="WD_REPEATS_REGION"/>
    <property type="match status" value="4"/>
</dbReference>
<dbReference type="PROSITE" id="PS50837">
    <property type="entry name" value="NACHT"/>
    <property type="match status" value="1"/>
</dbReference>
<comment type="caution">
    <text evidence="6">The sequence shown here is derived from an EMBL/GenBank/DDBJ whole genome shotgun (WGS) entry which is preliminary data.</text>
</comment>
<dbReference type="InterPro" id="IPR027417">
    <property type="entry name" value="P-loop_NTPase"/>
</dbReference>
<keyword evidence="1 3" id="KW-0853">WD repeat</keyword>
<evidence type="ECO:0000256" key="1">
    <source>
        <dbReference type="ARBA" id="ARBA00022574"/>
    </source>
</evidence>
<sequence length="1518" mass="169765">MHTSYPQLNNSEYAVGWLTALPHERAAAESMLDEKHAPPQSKSPTGPNNYTLGSINGPTGKHNVVIACLPAGRYGTTAAATAAAGMISSFPQIKFGLMVGIGGGIPSDENDIRLGDVVVSKPEGSFGGVRQYDCGKVTPQGFEERGSLNSPPTVLLNAVNALQSKHDMVGSEMPDFLDTMRKNYPLMAKPRQGPGYVYQGEENDCLFDSAYEHPSDKKSCQGCDASKRLRREARGDQDPYIFYGTIASGNSVIKDSRLRDIFSHCLCFEMEAAGLMNNFPCLVIRGICDYCDTHKNDQWQKYAAATAAAYAKELIQITDVEDVQNASEVRGLTDEVRNIHETLKKTEKRSSESEDRRRRQVLGAVDPVNDKKRIEDTKGGLLQGSYKWVLNNEGFKKWKSTDNDQLLCIKGPPGQGKTMLICGIIDELSAEVGPDTNIAYFFCQATIDRINNGPAVLRGLVHMIVEHQISLVNHIPDDLSENENAWFQMQDVFLNILADKALRSTYIIIDALDECVTDLDKLLRLLAMHSSKYPQVKWLVSSRNWQNIRETLETSTKLTIDLELHEQSLSDAIKFFINHKVKELAQTKGYREEERDIVHRHLELNAKGTFLWVALSPWRSRYSVSRMFDNIDNSNDADDAKLCISLLGIVTTVYRPITLDEMRSLLQLPNSMTGAQLDDDCLGEIIGLCGSFLLLQKRTITLVHQSAQDFLQQRVSRQIHPHGKQATHHSIFLKSLKALQSRLQRDICGLDDPTISIDEVKQPSLDQLAEIEYACIYWVDHLKDHLKPERNYDTEIGGQLRDMNMALDFMCNDLLHWIEALCLMKSLSTGATSMFNLESAFKTNEKASDLVSWAQDAYRFIIYHKTMIENHPLQVYTSAIFFTPRSTKVRHQFETDDLKWINSNKFLEESWGECLQTLDGGNDVNSVAISYSGEVLVSSGHLGMIKIWNFRSGQCIRTLESPAGSVYELTFSPHDTLLVSACGGGFDIWQTHDWQCIHTIHGSTSTSVKFSPSKAYAALADYSKIGIWDINTWKCLKTLASGKVYSVAFSPDGKILASSHSSAICIWDTDNWQCLETIKIDSEVVTAVAFSPDIPILISGFWSGEIQIWDSNNWQLVQRLESHKGCIKSVVFSNDGSKFASCCSFDEIKVWNTNSYECIQTPQGHQSNVNSVVFSKDDMQLVSGSSDRSVKVWDLQSNQHLSNTERQYGIIESVDFSPDGALFASGSTENNIKVWNSHSGMCLRTIETHCDRLRLVTFSPDGKLLISGDHSSTVQVWESHSWQQLRTLEGHRGYITSVVFSMDGTLLASSDEMGGIKVWNTQTWECLQTMETNPGENYIRSMVFSPDRKLFAHAVTAKTGAIIKIWDICNWHSVKVLSDQLSSIKSVAFCPGGRLVAYGTFNASDETIRAWECLQKQGEYGSRIKKVYGVERQSQTHREFFTRVSSLDSDSACFPMDQGFGVSDDQTWITWNSRKVLKLPSVYISDPYGSFLYSVALSDSGIGIGCHSGQVILLESAL</sequence>
<feature type="repeat" description="WD" evidence="3">
    <location>
        <begin position="1162"/>
        <end position="1203"/>
    </location>
</feature>
<feature type="repeat" description="WD" evidence="3">
    <location>
        <begin position="1120"/>
        <end position="1161"/>
    </location>
</feature>
<evidence type="ECO:0000259" key="5">
    <source>
        <dbReference type="PROSITE" id="PS50837"/>
    </source>
</evidence>
<dbReference type="InterPro" id="IPR036322">
    <property type="entry name" value="WD40_repeat_dom_sf"/>
</dbReference>
<reference evidence="6" key="1">
    <citation type="submission" date="2022-11" db="EMBL/GenBank/DDBJ databases">
        <authorList>
            <person name="Petersen C."/>
        </authorList>
    </citation>
    <scope>NUCLEOTIDE SEQUENCE</scope>
    <source>
        <strain evidence="6">IBT 30069</strain>
    </source>
</reference>
<gene>
    <name evidence="6" type="ORF">N7456_002417</name>
</gene>
<reference evidence="6" key="2">
    <citation type="journal article" date="2023" name="IMA Fungus">
        <title>Comparative genomic study of the Penicillium genus elucidates a diverse pangenome and 15 lateral gene transfer events.</title>
        <authorList>
            <person name="Petersen C."/>
            <person name="Sorensen T."/>
            <person name="Nielsen M.R."/>
            <person name="Sondergaard T.E."/>
            <person name="Sorensen J.L."/>
            <person name="Fitzpatrick D.A."/>
            <person name="Frisvad J.C."/>
            <person name="Nielsen K.L."/>
        </authorList>
    </citation>
    <scope>NUCLEOTIDE SEQUENCE</scope>
    <source>
        <strain evidence="6">IBT 30069</strain>
    </source>
</reference>
<dbReference type="CDD" id="cd00200">
    <property type="entry name" value="WD40"/>
    <property type="match status" value="2"/>
</dbReference>
<dbReference type="SMART" id="SM00320">
    <property type="entry name" value="WD40"/>
    <property type="match status" value="12"/>
</dbReference>
<feature type="region of interest" description="Disordered" evidence="4">
    <location>
        <begin position="343"/>
        <end position="362"/>
    </location>
</feature>
<dbReference type="InterPro" id="IPR019775">
    <property type="entry name" value="WD40_repeat_CS"/>
</dbReference>
<dbReference type="Gene3D" id="2.130.10.10">
    <property type="entry name" value="YVTN repeat-like/Quinoprotein amine dehydrogenase"/>
    <property type="match status" value="4"/>
</dbReference>
<organism evidence="6 7">
    <name type="scientific">Penicillium angulare</name>
    <dbReference type="NCBI Taxonomy" id="116970"/>
    <lineage>
        <taxon>Eukaryota</taxon>
        <taxon>Fungi</taxon>
        <taxon>Dikarya</taxon>
        <taxon>Ascomycota</taxon>
        <taxon>Pezizomycotina</taxon>
        <taxon>Eurotiomycetes</taxon>
        <taxon>Eurotiomycetidae</taxon>
        <taxon>Eurotiales</taxon>
        <taxon>Aspergillaceae</taxon>
        <taxon>Penicillium</taxon>
    </lineage>
</organism>
<dbReference type="InterPro" id="IPR007111">
    <property type="entry name" value="NACHT_NTPase"/>
</dbReference>
<feature type="domain" description="NACHT" evidence="5">
    <location>
        <begin position="405"/>
        <end position="543"/>
    </location>
</feature>
<evidence type="ECO:0000313" key="6">
    <source>
        <dbReference type="EMBL" id="KAJ5113883.1"/>
    </source>
</evidence>
<dbReference type="Gene3D" id="3.40.50.300">
    <property type="entry name" value="P-loop containing nucleotide triphosphate hydrolases"/>
    <property type="match status" value="1"/>
</dbReference>
<dbReference type="InterPro" id="IPR056884">
    <property type="entry name" value="NPHP3-like_N"/>
</dbReference>
<dbReference type="Pfam" id="PF00400">
    <property type="entry name" value="WD40"/>
    <property type="match status" value="9"/>
</dbReference>
<feature type="compositionally biased region" description="Polar residues" evidence="4">
    <location>
        <begin position="40"/>
        <end position="55"/>
    </location>
</feature>
<feature type="region of interest" description="Disordered" evidence="4">
    <location>
        <begin position="28"/>
        <end position="55"/>
    </location>
</feature>
<dbReference type="Pfam" id="PF24883">
    <property type="entry name" value="NPHP3_N"/>
    <property type="match status" value="1"/>
</dbReference>
<dbReference type="OrthoDB" id="4368804at2759"/>
<dbReference type="InterPro" id="IPR035994">
    <property type="entry name" value="Nucleoside_phosphorylase_sf"/>
</dbReference>
<dbReference type="PANTHER" id="PTHR46082:SF11">
    <property type="entry name" value="AAA+ ATPASE DOMAIN-CONTAINING PROTEIN-RELATED"/>
    <property type="match status" value="1"/>
</dbReference>
<proteinExistence type="predicted"/>
<name>A0A9W9G8M5_9EURO</name>
<feature type="repeat" description="WD" evidence="3">
    <location>
        <begin position="1288"/>
        <end position="1329"/>
    </location>
</feature>
<dbReference type="GO" id="GO:0003824">
    <property type="term" value="F:catalytic activity"/>
    <property type="evidence" value="ECO:0007669"/>
    <property type="project" value="InterPro"/>
</dbReference>
<feature type="repeat" description="WD" evidence="3">
    <location>
        <begin position="1246"/>
        <end position="1287"/>
    </location>
</feature>
<feature type="compositionally biased region" description="Basic and acidic residues" evidence="4">
    <location>
        <begin position="28"/>
        <end position="37"/>
    </location>
</feature>
<evidence type="ECO:0000256" key="2">
    <source>
        <dbReference type="ARBA" id="ARBA00022737"/>
    </source>
</evidence>
<dbReference type="PROSITE" id="PS50082">
    <property type="entry name" value="WD_REPEATS_2"/>
    <property type="match status" value="7"/>
</dbReference>
<keyword evidence="2" id="KW-0677">Repeat</keyword>
<dbReference type="Proteomes" id="UP001149165">
    <property type="component" value="Unassembled WGS sequence"/>
</dbReference>
<feature type="repeat" description="WD" evidence="3">
    <location>
        <begin position="924"/>
        <end position="958"/>
    </location>
</feature>
<dbReference type="SUPFAM" id="SSF50978">
    <property type="entry name" value="WD40 repeat-like"/>
    <property type="match status" value="3"/>
</dbReference>
<keyword evidence="7" id="KW-1185">Reference proteome</keyword>
<dbReference type="InterPro" id="IPR001680">
    <property type="entry name" value="WD40_rpt"/>
</dbReference>
<feature type="repeat" description="WD" evidence="3">
    <location>
        <begin position="1078"/>
        <end position="1119"/>
    </location>
</feature>
<evidence type="ECO:0000256" key="4">
    <source>
        <dbReference type="SAM" id="MobiDB-lite"/>
    </source>
</evidence>
<accession>A0A9W9G8M5</accession>
<feature type="compositionally biased region" description="Basic and acidic residues" evidence="4">
    <location>
        <begin position="343"/>
        <end position="357"/>
    </location>
</feature>
<dbReference type="SUPFAM" id="SSF53167">
    <property type="entry name" value="Purine and uridine phosphorylases"/>
    <property type="match status" value="1"/>
</dbReference>
<evidence type="ECO:0000313" key="7">
    <source>
        <dbReference type="Proteomes" id="UP001149165"/>
    </source>
</evidence>
<dbReference type="SUPFAM" id="SSF52540">
    <property type="entry name" value="P-loop containing nucleoside triphosphate hydrolases"/>
    <property type="match status" value="1"/>
</dbReference>
<dbReference type="InterPro" id="IPR053137">
    <property type="entry name" value="NLR-like"/>
</dbReference>
<evidence type="ECO:0000256" key="3">
    <source>
        <dbReference type="PROSITE-ProRule" id="PRU00221"/>
    </source>
</evidence>
<feature type="repeat" description="WD" evidence="3">
    <location>
        <begin position="1204"/>
        <end position="1245"/>
    </location>
</feature>
<dbReference type="Gene3D" id="3.40.50.1580">
    <property type="entry name" value="Nucleoside phosphorylase domain"/>
    <property type="match status" value="1"/>
</dbReference>
<dbReference type="InterPro" id="IPR015943">
    <property type="entry name" value="WD40/YVTN_repeat-like_dom_sf"/>
</dbReference>
<dbReference type="PROSITE" id="PS00678">
    <property type="entry name" value="WD_REPEATS_1"/>
    <property type="match status" value="1"/>
</dbReference>
<dbReference type="PANTHER" id="PTHR46082">
    <property type="entry name" value="ATP/GTP-BINDING PROTEIN-RELATED"/>
    <property type="match status" value="1"/>
</dbReference>